<gene>
    <name evidence="2" type="ORF">HMPREF0298_0672</name>
</gene>
<feature type="compositionally biased region" description="Basic residues" evidence="1">
    <location>
        <begin position="13"/>
        <end position="28"/>
    </location>
</feature>
<feature type="non-terminal residue" evidence="2">
    <location>
        <position position="1"/>
    </location>
</feature>
<evidence type="ECO:0000313" key="2">
    <source>
        <dbReference type="EMBL" id="EEI17527.1"/>
    </source>
</evidence>
<proteinExistence type="predicted"/>
<dbReference type="Proteomes" id="UP000006196">
    <property type="component" value="Unassembled WGS sequence"/>
</dbReference>
<dbReference type="AlphaFoldDB" id="C0XQF2"/>
<protein>
    <submittedName>
        <fullName evidence="2">Uncharacterized protein</fullName>
    </submittedName>
</protein>
<comment type="caution">
    <text evidence="2">The sequence shown here is derived from an EMBL/GenBank/DDBJ whole genome shotgun (WGS) entry which is preliminary data.</text>
</comment>
<organism evidence="2 3">
    <name type="scientific">Corynebacterium lipophiloflavum (strain ATCC 700352 / DSM 44291 / CCUG 37336 / JCM 10383 / DMMZ 1944)</name>
    <dbReference type="NCBI Taxonomy" id="525263"/>
    <lineage>
        <taxon>Bacteria</taxon>
        <taxon>Bacillati</taxon>
        <taxon>Actinomycetota</taxon>
        <taxon>Actinomycetes</taxon>
        <taxon>Mycobacteriales</taxon>
        <taxon>Corynebacteriaceae</taxon>
        <taxon>Corynebacterium</taxon>
    </lineage>
</organism>
<dbReference type="EMBL" id="ACHJ01000045">
    <property type="protein sequence ID" value="EEI17527.1"/>
    <property type="molecule type" value="Genomic_DNA"/>
</dbReference>
<accession>C0XQF2</accession>
<feature type="region of interest" description="Disordered" evidence="1">
    <location>
        <begin position="1"/>
        <end position="38"/>
    </location>
</feature>
<evidence type="ECO:0000256" key="1">
    <source>
        <dbReference type="SAM" id="MobiDB-lite"/>
    </source>
</evidence>
<dbReference type="HOGENOM" id="CLU_2818311_0_0_11"/>
<keyword evidence="3" id="KW-1185">Reference proteome</keyword>
<name>C0XQF2_CORLD</name>
<sequence>LTRAAQPAPPRPGARRHLGSGRSPRRRCAGGSPGSTAEVGLFDQTFVHTAFGAWVKVSSSSSASSR</sequence>
<reference evidence="2" key="1">
    <citation type="submission" date="2009-01" db="EMBL/GenBank/DDBJ databases">
        <authorList>
            <person name="Qin X."/>
            <person name="Bachman B."/>
            <person name="Battles P."/>
            <person name="Bell A."/>
            <person name="Bess C."/>
            <person name="Bickham C."/>
            <person name="Chaboub L."/>
            <person name="Chen D."/>
            <person name="Coyle M."/>
            <person name="Deiros D.R."/>
            <person name="Dinh H."/>
            <person name="Forbes L."/>
            <person name="Fowler G."/>
            <person name="Francisco L."/>
            <person name="Fu Q."/>
            <person name="Gubbala S."/>
            <person name="Hale W."/>
            <person name="Han Y."/>
            <person name="Hemphill L."/>
            <person name="Highlander S.K."/>
            <person name="Hirani K."/>
            <person name="Hogues M."/>
            <person name="Jackson L."/>
            <person name="Jakkamsetti A."/>
            <person name="Javaid M."/>
            <person name="Jiang H."/>
            <person name="Korchina V."/>
            <person name="Kovar C."/>
            <person name="Lara F."/>
            <person name="Lee S."/>
            <person name="Mata R."/>
            <person name="Mathew T."/>
            <person name="Moen C."/>
            <person name="Morales K."/>
            <person name="Munidasa M."/>
            <person name="Nazareth L."/>
            <person name="Ngo R."/>
            <person name="Nguyen L."/>
            <person name="Okwuonu G."/>
            <person name="Ongeri F."/>
            <person name="Patil S."/>
            <person name="Petrosino J."/>
            <person name="Pham C."/>
            <person name="Pham P."/>
            <person name="Pu L.-L."/>
            <person name="Puazo M."/>
            <person name="Raj R."/>
            <person name="Reid J."/>
            <person name="Rouhana J."/>
            <person name="Saada N."/>
            <person name="Shang Y."/>
            <person name="Simmons D."/>
            <person name="Thornton R."/>
            <person name="Warren J."/>
            <person name="Weissenberger G."/>
            <person name="Zhang J."/>
            <person name="Zhang L."/>
            <person name="Zhou C."/>
            <person name="Zhu D."/>
            <person name="Muzny D."/>
            <person name="Worley K."/>
            <person name="Gibbs R."/>
        </authorList>
    </citation>
    <scope>NUCLEOTIDE SEQUENCE [LARGE SCALE GENOMIC DNA]</scope>
    <source>
        <strain evidence="2">DSM 44291</strain>
    </source>
</reference>
<evidence type="ECO:0000313" key="3">
    <source>
        <dbReference type="Proteomes" id="UP000006196"/>
    </source>
</evidence>